<dbReference type="InterPro" id="IPR010347">
    <property type="entry name" value="Tdp1"/>
</dbReference>
<dbReference type="SUPFAM" id="SSF56024">
    <property type="entry name" value="Phospholipase D/nuclease"/>
    <property type="match status" value="2"/>
</dbReference>
<feature type="compositionally biased region" description="Basic and acidic residues" evidence="1">
    <location>
        <begin position="79"/>
        <end position="88"/>
    </location>
</feature>
<proteinExistence type="predicted"/>
<dbReference type="EMBL" id="CAWUHB010000007">
    <property type="protein sequence ID" value="CAK7213700.1"/>
    <property type="molecule type" value="Genomic_DNA"/>
</dbReference>
<evidence type="ECO:0000313" key="2">
    <source>
        <dbReference type="EMBL" id="CAK7213700.1"/>
    </source>
</evidence>
<gene>
    <name evidence="2" type="ORF">SCUCBS95973_001888</name>
</gene>
<dbReference type="PANTHER" id="PTHR12415">
    <property type="entry name" value="TYROSYL-DNA PHOSPHODIESTERASE 1"/>
    <property type="match status" value="1"/>
</dbReference>
<sequence length="483" mass="53398">MEAERLARRQKALEAQQAQTGTQSSASTSRDGSVQDAAQSKEAHHLKQSWKLHQSPKKRKAEDDIIVIASDDADTDTDTDNKDAKINDNRANGGGDKKGKVARGPSTLSAHLPYAKGVVKKTWVRGQPRNGDDVTIDEVWQKKDLELAVLSSFQWDEEWMVTHLDLRRTRILLIAFAADDRQKEQMKANASSGNIRFCFPPMQTMGHMHSKLQLLKFPGHLRLAVPTGNLVPYDWGEAGTLENGVDAAMVQSLANYDFSEAARYAFVHSIAGSHMNESWKRTGYSGLGRAVQAMGWASSKPVQADYIAASIGSVSDDLVNALYYACQGTICFQKKWWDSPTFPHTILRDVQSVRNGVLLHTKLLLVRTGVSVEEPTDGQAARPRGWAYVGSANMSESAWGRIVKDRATGKTKMTCRNWECGVLVPTDDETNRDSTLSSSMGEDAHMLDVFRRTLPVPVVVPGAKYSSDASGAERKKPWFFLES</sequence>
<dbReference type="Proteomes" id="UP001642405">
    <property type="component" value="Unassembled WGS sequence"/>
</dbReference>
<accession>A0ABP0B2C3</accession>
<evidence type="ECO:0000313" key="3">
    <source>
        <dbReference type="Proteomes" id="UP001642405"/>
    </source>
</evidence>
<dbReference type="PANTHER" id="PTHR12415:SF4">
    <property type="entry name" value="TYROSYL-DNA PHOSPHODIESTERASE DOMAIN-CONTAINING PROTEIN"/>
    <property type="match status" value="1"/>
</dbReference>
<name>A0ABP0B2C3_9PEZI</name>
<feature type="compositionally biased region" description="Basic residues" evidence="1">
    <location>
        <begin position="46"/>
        <end position="59"/>
    </location>
</feature>
<reference evidence="2 3" key="1">
    <citation type="submission" date="2024-01" db="EMBL/GenBank/DDBJ databases">
        <authorList>
            <person name="Allen C."/>
            <person name="Tagirdzhanova G."/>
        </authorList>
    </citation>
    <scope>NUCLEOTIDE SEQUENCE [LARGE SCALE GENOMIC DNA]</scope>
</reference>
<feature type="region of interest" description="Disordered" evidence="1">
    <location>
        <begin position="1"/>
        <end position="107"/>
    </location>
</feature>
<organism evidence="2 3">
    <name type="scientific">Sporothrix curviconia</name>
    <dbReference type="NCBI Taxonomy" id="1260050"/>
    <lineage>
        <taxon>Eukaryota</taxon>
        <taxon>Fungi</taxon>
        <taxon>Dikarya</taxon>
        <taxon>Ascomycota</taxon>
        <taxon>Pezizomycotina</taxon>
        <taxon>Sordariomycetes</taxon>
        <taxon>Sordariomycetidae</taxon>
        <taxon>Ophiostomatales</taxon>
        <taxon>Ophiostomataceae</taxon>
        <taxon>Sporothrix</taxon>
    </lineage>
</organism>
<dbReference type="CDD" id="cd09122">
    <property type="entry name" value="PLDc_Tdp1_1"/>
    <property type="match status" value="1"/>
</dbReference>
<keyword evidence="3" id="KW-1185">Reference proteome</keyword>
<comment type="caution">
    <text evidence="2">The sequence shown here is derived from an EMBL/GenBank/DDBJ whole genome shotgun (WGS) entry which is preliminary data.</text>
</comment>
<dbReference type="Pfam" id="PF06087">
    <property type="entry name" value="Tyr-DNA_phospho"/>
    <property type="match status" value="2"/>
</dbReference>
<evidence type="ECO:0000256" key="1">
    <source>
        <dbReference type="SAM" id="MobiDB-lite"/>
    </source>
</evidence>
<feature type="compositionally biased region" description="Low complexity" evidence="1">
    <location>
        <begin position="15"/>
        <end position="29"/>
    </location>
</feature>
<dbReference type="Gene3D" id="3.30.870.10">
    <property type="entry name" value="Endonuclease Chain A"/>
    <property type="match status" value="3"/>
</dbReference>
<evidence type="ECO:0008006" key="4">
    <source>
        <dbReference type="Google" id="ProtNLM"/>
    </source>
</evidence>
<protein>
    <recommendedName>
        <fullName evidence="4">Tyrosyl-DNA phosphodiesterase 1</fullName>
    </recommendedName>
</protein>